<name>A0A1I6BBT2_9BACI</name>
<dbReference type="Proteomes" id="UP000198734">
    <property type="component" value="Unassembled WGS sequence"/>
</dbReference>
<dbReference type="FunFam" id="3.40.50.1820:FF:000042">
    <property type="entry name" value="probable strigolactone esterase DAD2"/>
    <property type="match status" value="1"/>
</dbReference>
<dbReference type="SUPFAM" id="SSF53474">
    <property type="entry name" value="alpha/beta-Hydrolases"/>
    <property type="match status" value="1"/>
</dbReference>
<dbReference type="OrthoDB" id="9780932at2"/>
<dbReference type="InterPro" id="IPR000073">
    <property type="entry name" value="AB_hydrolase_1"/>
</dbReference>
<dbReference type="GO" id="GO:0016787">
    <property type="term" value="F:hydrolase activity"/>
    <property type="evidence" value="ECO:0007669"/>
    <property type="project" value="UniProtKB-KW"/>
</dbReference>
<evidence type="ECO:0000313" key="4">
    <source>
        <dbReference type="EMBL" id="SFQ78354.1"/>
    </source>
</evidence>
<evidence type="ECO:0000313" key="5">
    <source>
        <dbReference type="Proteomes" id="UP000198734"/>
    </source>
</evidence>
<dbReference type="Pfam" id="PF00561">
    <property type="entry name" value="Abhydrolase_1"/>
    <property type="match status" value="1"/>
</dbReference>
<evidence type="ECO:0000256" key="1">
    <source>
        <dbReference type="ARBA" id="ARBA00008645"/>
    </source>
</evidence>
<dbReference type="PRINTS" id="PR00111">
    <property type="entry name" value="ABHYDROLASE"/>
</dbReference>
<organism evidence="4 5">
    <name type="scientific">Psychrobacillus psychrotolerans</name>
    <dbReference type="NCBI Taxonomy" id="126156"/>
    <lineage>
        <taxon>Bacteria</taxon>
        <taxon>Bacillati</taxon>
        <taxon>Bacillota</taxon>
        <taxon>Bacilli</taxon>
        <taxon>Bacillales</taxon>
        <taxon>Bacillaceae</taxon>
        <taxon>Psychrobacillus</taxon>
    </lineage>
</organism>
<keyword evidence="2" id="KW-0378">Hydrolase</keyword>
<dbReference type="PANTHER" id="PTHR43039">
    <property type="entry name" value="ESTERASE-RELATED"/>
    <property type="match status" value="1"/>
</dbReference>
<dbReference type="InterPro" id="IPR029058">
    <property type="entry name" value="AB_hydrolase_fold"/>
</dbReference>
<dbReference type="AlphaFoldDB" id="A0A1I6BBT2"/>
<evidence type="ECO:0000259" key="3">
    <source>
        <dbReference type="Pfam" id="PF00561"/>
    </source>
</evidence>
<reference evidence="5" key="1">
    <citation type="submission" date="2016-10" db="EMBL/GenBank/DDBJ databases">
        <authorList>
            <person name="Varghese N."/>
            <person name="Submissions S."/>
        </authorList>
    </citation>
    <scope>NUCLEOTIDE SEQUENCE [LARGE SCALE GENOMIC DNA]</scope>
    <source>
        <strain evidence="5">DSM 11706</strain>
    </source>
</reference>
<feature type="domain" description="AB hydrolase-1" evidence="3">
    <location>
        <begin position="19"/>
        <end position="253"/>
    </location>
</feature>
<protein>
    <submittedName>
        <fullName evidence="4">Sigma-B regulation protein RsbQ</fullName>
    </submittedName>
</protein>
<comment type="similarity">
    <text evidence="1">Belongs to the AB hydrolase superfamily.</text>
</comment>
<dbReference type="STRING" id="126156.SAMN05421670_0343"/>
<gene>
    <name evidence="4" type="ORF">SAMN05421670_0343</name>
</gene>
<accession>A0A1I6BBT2</accession>
<sequence>MNNILVRNNVKILGEGDRTIIFAHGFGCDQNMWRYITPFFEKNYQIILFDHVGSGNSDLTAYDFEKYSTLHGYAQDVLDILETLKLKNVIFIGHSVSSMIGMLASIERPEYFSKMIMIGPSPCYINEGDIYHGGFEEKDVLELLTMMEMNYFSWASFMAPLGMKNPDVPALTEELEKSFTRSNPLITRQFAETTFFSDHRADLDKVTTPTLIMQCSDDSIVPLVVGNYLHEHMKNSTLYLMEAKGHYPHLSHPKETISYINNFLLT</sequence>
<dbReference type="EMBL" id="FOXU01000013">
    <property type="protein sequence ID" value="SFQ78354.1"/>
    <property type="molecule type" value="Genomic_DNA"/>
</dbReference>
<dbReference type="Gene3D" id="3.40.50.1820">
    <property type="entry name" value="alpha/beta hydrolase"/>
    <property type="match status" value="1"/>
</dbReference>
<keyword evidence="5" id="KW-1185">Reference proteome</keyword>
<proteinExistence type="inferred from homology"/>
<dbReference type="RefSeq" id="WP_093538657.1">
    <property type="nucleotide sequence ID" value="NZ_FOXU01000013.1"/>
</dbReference>
<evidence type="ECO:0000256" key="2">
    <source>
        <dbReference type="ARBA" id="ARBA00022801"/>
    </source>
</evidence>